<feature type="domain" description="Acyltransferase 3" evidence="2">
    <location>
        <begin position="20"/>
        <end position="362"/>
    </location>
</feature>
<feature type="transmembrane region" description="Helical" evidence="1">
    <location>
        <begin position="349"/>
        <end position="366"/>
    </location>
</feature>
<feature type="transmembrane region" description="Helical" evidence="1">
    <location>
        <begin position="278"/>
        <end position="296"/>
    </location>
</feature>
<feature type="transmembrane region" description="Helical" evidence="1">
    <location>
        <begin position="217"/>
        <end position="235"/>
    </location>
</feature>
<feature type="transmembrane region" description="Helical" evidence="1">
    <location>
        <begin position="86"/>
        <end position="106"/>
    </location>
</feature>
<keyword evidence="4" id="KW-0808">Transferase</keyword>
<dbReference type="InterPro" id="IPR043968">
    <property type="entry name" value="SGNH"/>
</dbReference>
<feature type="transmembrane region" description="Helical" evidence="1">
    <location>
        <begin position="44"/>
        <end position="65"/>
    </location>
</feature>
<dbReference type="AlphaFoldDB" id="A0A1H0H7T0"/>
<feature type="transmembrane region" description="Helical" evidence="1">
    <location>
        <begin position="386"/>
        <end position="405"/>
    </location>
</feature>
<protein>
    <submittedName>
        <fullName evidence="4">Peptidoglycan/LPS O-acetylase OafA/YrhL, contains acyltransferase and SGNH-hydrolase domains</fullName>
    </submittedName>
</protein>
<keyword evidence="4" id="KW-0378">Hydrolase</keyword>
<keyword evidence="1" id="KW-0472">Membrane</keyword>
<feature type="transmembrane region" description="Helical" evidence="1">
    <location>
        <begin position="255"/>
        <end position="272"/>
    </location>
</feature>
<feature type="domain" description="SGNH" evidence="3">
    <location>
        <begin position="461"/>
        <end position="689"/>
    </location>
</feature>
<name>A0A1H0H7T0_9ACTN</name>
<evidence type="ECO:0000259" key="2">
    <source>
        <dbReference type="Pfam" id="PF01757"/>
    </source>
</evidence>
<dbReference type="STRING" id="1052260.SAMN05660199_01371"/>
<feature type="transmembrane region" description="Helical" evidence="1">
    <location>
        <begin position="184"/>
        <end position="205"/>
    </location>
</feature>
<dbReference type="GO" id="GO:0016747">
    <property type="term" value="F:acyltransferase activity, transferring groups other than amino-acyl groups"/>
    <property type="evidence" value="ECO:0007669"/>
    <property type="project" value="InterPro"/>
</dbReference>
<reference evidence="5" key="1">
    <citation type="submission" date="2016-10" db="EMBL/GenBank/DDBJ databases">
        <authorList>
            <person name="Varghese N."/>
            <person name="Submissions S."/>
        </authorList>
    </citation>
    <scope>NUCLEOTIDE SEQUENCE [LARGE SCALE GENOMIC DNA]</scope>
    <source>
        <strain evidence="5">DSM 45843</strain>
    </source>
</reference>
<feature type="transmembrane region" description="Helical" evidence="1">
    <location>
        <begin position="308"/>
        <end position="329"/>
    </location>
</feature>
<keyword evidence="5" id="KW-1185">Reference proteome</keyword>
<dbReference type="PANTHER" id="PTHR23028:SF53">
    <property type="entry name" value="ACYL_TRANSF_3 DOMAIN-CONTAINING PROTEIN"/>
    <property type="match status" value="1"/>
</dbReference>
<dbReference type="RefSeq" id="WP_131801689.1">
    <property type="nucleotide sequence ID" value="NZ_FNIR01000004.1"/>
</dbReference>
<dbReference type="Pfam" id="PF01757">
    <property type="entry name" value="Acyl_transf_3"/>
    <property type="match status" value="1"/>
</dbReference>
<dbReference type="InterPro" id="IPR002656">
    <property type="entry name" value="Acyl_transf_3_dom"/>
</dbReference>
<feature type="transmembrane region" description="Helical" evidence="1">
    <location>
        <begin position="158"/>
        <end position="175"/>
    </location>
</feature>
<keyword evidence="1" id="KW-1133">Transmembrane helix</keyword>
<dbReference type="Proteomes" id="UP000199088">
    <property type="component" value="Unassembled WGS sequence"/>
</dbReference>
<dbReference type="OrthoDB" id="3404679at2"/>
<dbReference type="GO" id="GO:0009103">
    <property type="term" value="P:lipopolysaccharide biosynthetic process"/>
    <property type="evidence" value="ECO:0007669"/>
    <property type="project" value="TreeGrafter"/>
</dbReference>
<evidence type="ECO:0000313" key="4">
    <source>
        <dbReference type="EMBL" id="SDO15198.1"/>
    </source>
</evidence>
<keyword evidence="1" id="KW-0812">Transmembrane</keyword>
<keyword evidence="4" id="KW-0012">Acyltransferase</keyword>
<organism evidence="4 5">
    <name type="scientific">Klenkia soli</name>
    <dbReference type="NCBI Taxonomy" id="1052260"/>
    <lineage>
        <taxon>Bacteria</taxon>
        <taxon>Bacillati</taxon>
        <taxon>Actinomycetota</taxon>
        <taxon>Actinomycetes</taxon>
        <taxon>Geodermatophilales</taxon>
        <taxon>Geodermatophilaceae</taxon>
        <taxon>Klenkia</taxon>
    </lineage>
</organism>
<dbReference type="GO" id="GO:0016020">
    <property type="term" value="C:membrane"/>
    <property type="evidence" value="ECO:0007669"/>
    <property type="project" value="TreeGrafter"/>
</dbReference>
<evidence type="ECO:0000259" key="3">
    <source>
        <dbReference type="Pfam" id="PF19040"/>
    </source>
</evidence>
<proteinExistence type="predicted"/>
<sequence length="696" mass="74612">MHTSTLPVATLAPARRFLPEVQALRAVAVLLVVVYHLWPLRLHGGFVGVDVFFVISGFLITSHLDREVQRTGRVSLPQFYARRARRLLPASMLVLVSTVVASVVFLPDGRWATTAHEVLASAFYVQNWALADRAVDYSALTDAASPVQHFWSLSVEEQFYLVWPGLVLLLVAVAVRRGRAARSLLVPGIAVVTAVSFAVSVWMTADDPAAAYFVTPTRVWELGVGALLALVTARLAERRGRRHAAPAAGDARWPVVLRWAGITAVLAAAVALSSASPFPGWLAAIPVLGTAAVIAAGDGGRRDPLLRVAGWGPVQFVGSTSYSMYLWHWPLIVVVPVALGRPMAWTDKIVLFVVALGLAWATKVWVEDRGQRWSFVAVRPRRTFAVTAAAMAVVAGLAVVQLQWLDQRTAVAAAQVASAEGDPCFGAGALDPARTCTAPFGPPISTTLPEEERPWFSDDACDVDRTGPIEIARCRWGTTEPTRRVVLVGDSHAEMWRGAIHALAERENWELDEILLGGCPAADARVATFDGSPIDTGACLNWGQEATRYIAATEPDDVFTSSFASAYGFEDGPEAGVQGYADIWDTWADLGAAVHVLQDIPRTGGVQMPECVAAHADDPAACATPRATAFPADPAREAVGLAGDRVQSVDLTDRFCDADRCYAVIGGAQVYWDVNHMTALYSRSLADAVGEATGLA</sequence>
<gene>
    <name evidence="4" type="ORF">SAMN05660199_01371</name>
</gene>
<dbReference type="Pfam" id="PF19040">
    <property type="entry name" value="SGNH"/>
    <property type="match status" value="1"/>
</dbReference>
<evidence type="ECO:0000313" key="5">
    <source>
        <dbReference type="Proteomes" id="UP000199088"/>
    </source>
</evidence>
<accession>A0A1H0H7T0</accession>
<dbReference type="EMBL" id="FNIR01000004">
    <property type="protein sequence ID" value="SDO15198.1"/>
    <property type="molecule type" value="Genomic_DNA"/>
</dbReference>
<dbReference type="GO" id="GO:0016787">
    <property type="term" value="F:hydrolase activity"/>
    <property type="evidence" value="ECO:0007669"/>
    <property type="project" value="UniProtKB-KW"/>
</dbReference>
<feature type="transmembrane region" description="Helical" evidence="1">
    <location>
        <begin position="21"/>
        <end position="38"/>
    </location>
</feature>
<evidence type="ECO:0000256" key="1">
    <source>
        <dbReference type="SAM" id="Phobius"/>
    </source>
</evidence>
<dbReference type="InterPro" id="IPR050879">
    <property type="entry name" value="Acyltransferase_3"/>
</dbReference>
<dbReference type="PANTHER" id="PTHR23028">
    <property type="entry name" value="ACETYLTRANSFERASE"/>
    <property type="match status" value="1"/>
</dbReference>